<feature type="chain" id="PRO_5010573797" evidence="2">
    <location>
        <begin position="31"/>
        <end position="156"/>
    </location>
</feature>
<name>A0A1U7W640_NICSY</name>
<reference evidence="4" key="2">
    <citation type="submission" date="2025-08" db="UniProtKB">
        <authorList>
            <consortium name="RefSeq"/>
        </authorList>
    </citation>
    <scope>IDENTIFICATION</scope>
    <source>
        <tissue evidence="4">Leaf</tissue>
    </source>
</reference>
<sequence length="156" mass="16945">MTMRSINGERSLLVLVFLLVSFSVIQVNHALEPAGESSTNQERHVGEYRIGTASCSKDNITVNQGPSGTLPNGIPTYTVIVSNACVFESCSSISNIHLSCGWFSSARLINPAIFRRLGYNDCLVNDGRPLTSGQTITFQYANTFSYPLEVSSVTCN</sequence>
<evidence type="ECO:0000256" key="1">
    <source>
        <dbReference type="ARBA" id="ARBA00022729"/>
    </source>
</evidence>
<keyword evidence="1 2" id="KW-0732">Signal</keyword>
<protein>
    <submittedName>
        <fullName evidence="4">Uncharacterized protein LOC104220547</fullName>
    </submittedName>
</protein>
<dbReference type="InterPro" id="IPR040361">
    <property type="entry name" value="TPD1"/>
</dbReference>
<evidence type="ECO:0000256" key="2">
    <source>
        <dbReference type="SAM" id="SignalP"/>
    </source>
</evidence>
<dbReference type="GeneID" id="104220547"/>
<dbReference type="RefSeq" id="XP_009769735.1">
    <property type="nucleotide sequence ID" value="XM_009771433.1"/>
</dbReference>
<dbReference type="KEGG" id="nsy:104220547"/>
<feature type="signal peptide" evidence="2">
    <location>
        <begin position="1"/>
        <end position="30"/>
    </location>
</feature>
<dbReference type="PANTHER" id="PTHR33184">
    <property type="entry name" value="PROTEIN TAPETUM DETERMINANT 1-LIKE-RELATED"/>
    <property type="match status" value="1"/>
</dbReference>
<keyword evidence="3" id="KW-1185">Reference proteome</keyword>
<evidence type="ECO:0000313" key="4">
    <source>
        <dbReference type="RefSeq" id="XP_009769735.1"/>
    </source>
</evidence>
<evidence type="ECO:0000313" key="3">
    <source>
        <dbReference type="Proteomes" id="UP000189701"/>
    </source>
</evidence>
<dbReference type="Proteomes" id="UP000189701">
    <property type="component" value="Unplaced"/>
</dbReference>
<dbReference type="PANTHER" id="PTHR33184:SF34">
    <property type="entry name" value="TPD1 PROTEIN HOMOLOG 1-LIKE"/>
    <property type="match status" value="1"/>
</dbReference>
<dbReference type="Pfam" id="PF24068">
    <property type="entry name" value="TPD1_C"/>
    <property type="match status" value="1"/>
</dbReference>
<gene>
    <name evidence="4" type="primary">LOC104220547</name>
</gene>
<accession>A0A1U7W640</accession>
<organism evidence="3 4">
    <name type="scientific">Nicotiana sylvestris</name>
    <name type="common">Wood tobacco</name>
    <name type="synonym">South American tobacco</name>
    <dbReference type="NCBI Taxonomy" id="4096"/>
    <lineage>
        <taxon>Eukaryota</taxon>
        <taxon>Viridiplantae</taxon>
        <taxon>Streptophyta</taxon>
        <taxon>Embryophyta</taxon>
        <taxon>Tracheophyta</taxon>
        <taxon>Spermatophyta</taxon>
        <taxon>Magnoliopsida</taxon>
        <taxon>eudicotyledons</taxon>
        <taxon>Gunneridae</taxon>
        <taxon>Pentapetalae</taxon>
        <taxon>asterids</taxon>
        <taxon>lamiids</taxon>
        <taxon>Solanales</taxon>
        <taxon>Solanaceae</taxon>
        <taxon>Nicotianoideae</taxon>
        <taxon>Nicotianeae</taxon>
        <taxon>Nicotiana</taxon>
    </lineage>
</organism>
<dbReference type="eggNOG" id="ENOG502S0K4">
    <property type="taxonomic scope" value="Eukaryota"/>
</dbReference>
<dbReference type="AlphaFoldDB" id="A0A1U7W640"/>
<dbReference type="GO" id="GO:0001709">
    <property type="term" value="P:cell fate determination"/>
    <property type="evidence" value="ECO:0007669"/>
    <property type="project" value="TreeGrafter"/>
</dbReference>
<reference evidence="3" key="1">
    <citation type="journal article" date="2013" name="Genome Biol.">
        <title>Reference genomes and transcriptomes of Nicotiana sylvestris and Nicotiana tomentosiformis.</title>
        <authorList>
            <person name="Sierro N."/>
            <person name="Battey J.N."/>
            <person name="Ouadi S."/>
            <person name="Bovet L."/>
            <person name="Goepfert S."/>
            <person name="Bakaher N."/>
            <person name="Peitsch M.C."/>
            <person name="Ivanov N.V."/>
        </authorList>
    </citation>
    <scope>NUCLEOTIDE SEQUENCE [LARGE SCALE GENOMIC DNA]</scope>
</reference>
<dbReference type="OrthoDB" id="1572689at2759"/>
<dbReference type="STRING" id="4096.A0A1U7W640"/>
<proteinExistence type="predicted"/>